<dbReference type="PANTHER" id="PTHR38050">
    <property type="match status" value="1"/>
</dbReference>
<evidence type="ECO:0000256" key="5">
    <source>
        <dbReference type="ARBA" id="ARBA00022801"/>
    </source>
</evidence>
<keyword evidence="11" id="KW-1185">Reference proteome</keyword>
<name>A0A4R1HMY2_ANCAQ</name>
<evidence type="ECO:0000313" key="10">
    <source>
        <dbReference type="EMBL" id="TCK23864.1"/>
    </source>
</evidence>
<evidence type="ECO:0000256" key="1">
    <source>
        <dbReference type="ARBA" id="ARBA00004613"/>
    </source>
</evidence>
<keyword evidence="6" id="KW-0119">Carbohydrate metabolism</keyword>
<keyword evidence="3" id="KW-0858">Xylan degradation</keyword>
<evidence type="ECO:0000313" key="11">
    <source>
        <dbReference type="Proteomes" id="UP000295030"/>
    </source>
</evidence>
<keyword evidence="7" id="KW-0624">Polysaccharide degradation</keyword>
<evidence type="ECO:0000256" key="9">
    <source>
        <dbReference type="SAM" id="SignalP"/>
    </source>
</evidence>
<dbReference type="SUPFAM" id="SSF53474">
    <property type="entry name" value="alpha/beta-Hydrolases"/>
    <property type="match status" value="1"/>
</dbReference>
<comment type="caution">
    <text evidence="10">The sequence shown here is derived from an EMBL/GenBank/DDBJ whole genome shotgun (WGS) entry which is preliminary data.</text>
</comment>
<evidence type="ECO:0000256" key="6">
    <source>
        <dbReference type="ARBA" id="ARBA00023277"/>
    </source>
</evidence>
<dbReference type="InterPro" id="IPR043595">
    <property type="entry name" value="FaeB/C/D"/>
</dbReference>
<dbReference type="Proteomes" id="UP000295030">
    <property type="component" value="Unassembled WGS sequence"/>
</dbReference>
<evidence type="ECO:0000256" key="3">
    <source>
        <dbReference type="ARBA" id="ARBA00022651"/>
    </source>
</evidence>
<evidence type="ECO:0000256" key="8">
    <source>
        <dbReference type="SAM" id="MobiDB-lite"/>
    </source>
</evidence>
<keyword evidence="5" id="KW-0378">Hydrolase</keyword>
<evidence type="ECO:0000256" key="2">
    <source>
        <dbReference type="ARBA" id="ARBA00022525"/>
    </source>
</evidence>
<keyword evidence="2" id="KW-0964">Secreted</keyword>
<dbReference type="Pfam" id="PF10503">
    <property type="entry name" value="Esterase_PHB"/>
    <property type="match status" value="1"/>
</dbReference>
<dbReference type="RefSeq" id="WP_131836854.1">
    <property type="nucleotide sequence ID" value="NZ_SMFY01000003.1"/>
</dbReference>
<organism evidence="10 11">
    <name type="scientific">Ancylobacter aquaticus</name>
    <dbReference type="NCBI Taxonomy" id="100"/>
    <lineage>
        <taxon>Bacteria</taxon>
        <taxon>Pseudomonadati</taxon>
        <taxon>Pseudomonadota</taxon>
        <taxon>Alphaproteobacteria</taxon>
        <taxon>Hyphomicrobiales</taxon>
        <taxon>Xanthobacteraceae</taxon>
        <taxon>Ancylobacter</taxon>
    </lineage>
</organism>
<dbReference type="PANTHER" id="PTHR38050:SF2">
    <property type="entry name" value="FERULOYL ESTERASE C-RELATED"/>
    <property type="match status" value="1"/>
</dbReference>
<dbReference type="InterPro" id="IPR010126">
    <property type="entry name" value="Esterase_phb"/>
</dbReference>
<keyword evidence="4 9" id="KW-0732">Signal</keyword>
<dbReference type="InterPro" id="IPR029058">
    <property type="entry name" value="AB_hydrolase_fold"/>
</dbReference>
<dbReference type="EMBL" id="SMFY01000003">
    <property type="protein sequence ID" value="TCK23864.1"/>
    <property type="molecule type" value="Genomic_DNA"/>
</dbReference>
<gene>
    <name evidence="10" type="ORF">EV667_3707</name>
</gene>
<feature type="region of interest" description="Disordered" evidence="8">
    <location>
        <begin position="320"/>
        <end position="340"/>
    </location>
</feature>
<evidence type="ECO:0000256" key="7">
    <source>
        <dbReference type="ARBA" id="ARBA00023326"/>
    </source>
</evidence>
<dbReference type="OrthoDB" id="9767239at2"/>
<accession>A0A4R1HMY2</accession>
<feature type="chain" id="PRO_5020387594" evidence="9">
    <location>
        <begin position="25"/>
        <end position="441"/>
    </location>
</feature>
<sequence length="441" mass="46022">MLFAKPSCLLGAILTLLVALTGPAASPAAAQSRDSLRTLVSGGLTREYILHLPKNAPPGPRPVVIALHGALQPAGMMQRYLDLDAVADREGFVVAYPKGLNLLWNDGRSSIAGFIPLLHKRDDGRFVLDVLEALEAEGIADSSRAYLMGFSNGGFLTAFIACRYAERFQAYATLMMTVPKDYAESCRPSKPVPILLMNGTYDPIVPMFGRPTPGARLMSANDSAALFARLDGCAAPERTSAPHARITRWNDCAPGGAVAYYEVAGGHQPPSQSTDAVDALASVLLGPRRSGLDAPEEIWTFFKRFGGAPAVEIAGRAPAAPASSTGASASTALSLTPVPDPRAIRREPATLANAWEGIVPEINGTDASAPAPTAFAAQDPAPSLTRPIAPGAPLPLQAGFVRAGFVQPGMVQGMGTAPPTLLAQVPLPPPSPLRARAASAQ</sequence>
<evidence type="ECO:0000256" key="4">
    <source>
        <dbReference type="ARBA" id="ARBA00022729"/>
    </source>
</evidence>
<feature type="compositionally biased region" description="Low complexity" evidence="8">
    <location>
        <begin position="320"/>
        <end position="337"/>
    </location>
</feature>
<comment type="subcellular location">
    <subcellularLocation>
        <location evidence="1">Secreted</location>
    </subcellularLocation>
</comment>
<dbReference type="GO" id="GO:0030600">
    <property type="term" value="F:feruloyl esterase activity"/>
    <property type="evidence" value="ECO:0007669"/>
    <property type="project" value="InterPro"/>
</dbReference>
<reference evidence="10 11" key="1">
    <citation type="submission" date="2019-03" db="EMBL/GenBank/DDBJ databases">
        <title>Genomic Encyclopedia of Type Strains, Phase IV (KMG-IV): sequencing the most valuable type-strain genomes for metagenomic binning, comparative biology and taxonomic classification.</title>
        <authorList>
            <person name="Goeker M."/>
        </authorList>
    </citation>
    <scope>NUCLEOTIDE SEQUENCE [LARGE SCALE GENOMIC DNA]</scope>
    <source>
        <strain evidence="10 11">DSM 101</strain>
    </source>
</reference>
<dbReference type="AlphaFoldDB" id="A0A4R1HMY2"/>
<dbReference type="Gene3D" id="3.40.50.1820">
    <property type="entry name" value="alpha/beta hydrolase"/>
    <property type="match status" value="1"/>
</dbReference>
<dbReference type="GO" id="GO:0045493">
    <property type="term" value="P:xylan catabolic process"/>
    <property type="evidence" value="ECO:0007669"/>
    <property type="project" value="UniProtKB-KW"/>
</dbReference>
<dbReference type="GO" id="GO:0005576">
    <property type="term" value="C:extracellular region"/>
    <property type="evidence" value="ECO:0007669"/>
    <property type="project" value="UniProtKB-SubCell"/>
</dbReference>
<proteinExistence type="predicted"/>
<protein>
    <submittedName>
        <fullName evidence="10">Polyhydroxybutyrate depolymerase</fullName>
    </submittedName>
</protein>
<feature type="signal peptide" evidence="9">
    <location>
        <begin position="1"/>
        <end position="24"/>
    </location>
</feature>